<feature type="domain" description="Choline/carnitine acyltransferase" evidence="2">
    <location>
        <begin position="3"/>
        <end position="308"/>
    </location>
</feature>
<dbReference type="GO" id="GO:0008458">
    <property type="term" value="F:carnitine O-octanoyltransferase activity"/>
    <property type="evidence" value="ECO:0007669"/>
    <property type="project" value="TreeGrafter"/>
</dbReference>
<organism evidence="3 4">
    <name type="scientific">Secundilactobacillus silagei JCM 19001</name>
    <dbReference type="NCBI Taxonomy" id="1302250"/>
    <lineage>
        <taxon>Bacteria</taxon>
        <taxon>Bacillati</taxon>
        <taxon>Bacillota</taxon>
        <taxon>Bacilli</taxon>
        <taxon>Lactobacillales</taxon>
        <taxon>Lactobacillaceae</taxon>
        <taxon>Secundilactobacillus</taxon>
    </lineage>
</organism>
<gene>
    <name evidence="3" type="ORF">IWT126_00581</name>
</gene>
<reference evidence="3 4" key="1">
    <citation type="submission" date="2015-11" db="EMBL/GenBank/DDBJ databases">
        <title>Draft genome sequences of new species of the genus Lactobacillus isolated from orchardgrass silage.</title>
        <authorList>
            <person name="Tohno M."/>
            <person name="Tanizawa Y."/>
            <person name="Arita M."/>
        </authorList>
    </citation>
    <scope>NUCLEOTIDE SEQUENCE [LARGE SCALE GENOMIC DNA]</scope>
    <source>
        <strain evidence="3 4">IWT126</strain>
    </source>
</reference>
<evidence type="ECO:0000313" key="3">
    <source>
        <dbReference type="EMBL" id="GAX00566.1"/>
    </source>
</evidence>
<dbReference type="Proteomes" id="UP000198402">
    <property type="component" value="Unassembled WGS sequence"/>
</dbReference>
<evidence type="ECO:0000313" key="4">
    <source>
        <dbReference type="Proteomes" id="UP000198402"/>
    </source>
</evidence>
<dbReference type="PANTHER" id="PTHR22589:SF67">
    <property type="entry name" value="PEROXISOMAL CARNITINE O-OCTANOYLTRANSFERASE"/>
    <property type="match status" value="1"/>
</dbReference>
<dbReference type="PANTHER" id="PTHR22589">
    <property type="entry name" value="CARNITINE O-ACYLTRANSFERASE"/>
    <property type="match status" value="1"/>
</dbReference>
<comment type="similarity">
    <text evidence="1">Belongs to the carnitine/choline acetyltransferase family.</text>
</comment>
<dbReference type="EMBL" id="BCMG01000002">
    <property type="protein sequence ID" value="GAX00566.1"/>
    <property type="molecule type" value="Genomic_DNA"/>
</dbReference>
<dbReference type="SUPFAM" id="SSF52777">
    <property type="entry name" value="CoA-dependent acyltransferases"/>
    <property type="match status" value="2"/>
</dbReference>
<name>A0A1Z5IFV6_9LACO</name>
<dbReference type="InterPro" id="IPR023213">
    <property type="entry name" value="CAT-like_dom_sf"/>
</dbReference>
<dbReference type="Gene3D" id="3.30.559.10">
    <property type="entry name" value="Chloramphenicol acetyltransferase-like domain"/>
    <property type="match status" value="1"/>
</dbReference>
<dbReference type="InterPro" id="IPR000542">
    <property type="entry name" value="Carn_acyl_trans"/>
</dbReference>
<keyword evidence="4" id="KW-1185">Reference proteome</keyword>
<dbReference type="Pfam" id="PF00755">
    <property type="entry name" value="Carn_acyltransf"/>
    <property type="match status" value="1"/>
</dbReference>
<dbReference type="InterPro" id="IPR039551">
    <property type="entry name" value="Cho/carn_acyl_trans"/>
</dbReference>
<dbReference type="STRING" id="1302250.GCA_001313225_02980"/>
<evidence type="ECO:0000256" key="1">
    <source>
        <dbReference type="ARBA" id="ARBA00005232"/>
    </source>
</evidence>
<protein>
    <submittedName>
        <fullName evidence="3">Choline/Carnitine o-acyltransferase</fullName>
    </submittedName>
</protein>
<comment type="caution">
    <text evidence="3">The sequence shown here is derived from an EMBL/GenBank/DDBJ whole genome shotgun (WGS) entry which is preliminary data.</text>
</comment>
<proteinExistence type="inferred from homology"/>
<accession>A0A1Z5IFV6</accession>
<sequence>MVLTLQDSNQPLTAQSVLLGPQDRIFDKTTQVIISADAHVGFAFDRSQTDPYPLLKLTTAVVEHLSQPADQWDSKGKPHFQQLTWQLDHYTKEALSEAANKNAVIANRLGFASTTIQDLGSESLKKLNIAADAFSQVGLALAEYRATGGWRNISEPVSMHQFYQGRTTNMASVTLEAQRFITAFAAGQRDTAVKQLFDQAVAAHSDRMALTHNGLGIEHHLLGLQAMMAQNGGNAVFPDAAAFFHSAFLNQLVTAFFSTTSLPFEIIDSLAAVPTSTDGYGIYYGVSKAKLSLTVSAWKTNPFTAEELLTNVVDSLTALSGWLTAQSNN</sequence>
<dbReference type="AlphaFoldDB" id="A0A1Z5IFV6"/>
<evidence type="ECO:0000259" key="2">
    <source>
        <dbReference type="Pfam" id="PF00755"/>
    </source>
</evidence>